<name>A0A1S8LMI6_9CLOT</name>
<evidence type="ECO:0000256" key="6">
    <source>
        <dbReference type="ARBA" id="ARBA00023136"/>
    </source>
</evidence>
<dbReference type="GO" id="GO:0003924">
    <property type="term" value="F:GTPase activity"/>
    <property type="evidence" value="ECO:0007669"/>
    <property type="project" value="UniProtKB-UniRule"/>
</dbReference>
<keyword evidence="4 9" id="KW-0378">Hydrolase</keyword>
<dbReference type="AlphaFoldDB" id="A0A1S8LMI6"/>
<dbReference type="SMART" id="SM00382">
    <property type="entry name" value="AAA"/>
    <property type="match status" value="1"/>
</dbReference>
<dbReference type="InterPro" id="IPR000897">
    <property type="entry name" value="SRP54_GTPase_dom"/>
</dbReference>
<dbReference type="Pfam" id="PF00448">
    <property type="entry name" value="SRP54"/>
    <property type="match status" value="1"/>
</dbReference>
<keyword evidence="2 9" id="KW-0963">Cytoplasm</keyword>
<dbReference type="KEGG" id="crw:CROST_023300"/>
<dbReference type="EMBL" id="CP096983">
    <property type="protein sequence ID" value="URZ11613.1"/>
    <property type="molecule type" value="Genomic_DNA"/>
</dbReference>
<feature type="binding site" evidence="9">
    <location>
        <begin position="256"/>
        <end position="259"/>
    </location>
    <ligand>
        <name>GTP</name>
        <dbReference type="ChEBI" id="CHEBI:37565"/>
    </ligand>
</feature>
<accession>A0A1S8LMI6</accession>
<evidence type="ECO:0000256" key="5">
    <source>
        <dbReference type="ARBA" id="ARBA00023134"/>
    </source>
</evidence>
<comment type="function">
    <text evidence="9">Involved in targeting and insertion of nascent membrane proteins into the cytoplasmic membrane. Acts as a receptor for the complex formed by the signal recognition particle (SRP) and the ribosome-nascent chain (RNC).</text>
</comment>
<dbReference type="Proteomes" id="UP000190951">
    <property type="component" value="Chromosome"/>
</dbReference>
<keyword evidence="11" id="KW-1185">Reference proteome</keyword>
<evidence type="ECO:0000256" key="2">
    <source>
        <dbReference type="ARBA" id="ARBA00022490"/>
    </source>
</evidence>
<gene>
    <name evidence="9 10" type="primary">ftsY</name>
    <name evidence="10" type="ORF">CROST_023300</name>
</gene>
<dbReference type="GO" id="GO:0005525">
    <property type="term" value="F:GTP binding"/>
    <property type="evidence" value="ECO:0007669"/>
    <property type="project" value="UniProtKB-UniRule"/>
</dbReference>
<dbReference type="GO" id="GO:0006614">
    <property type="term" value="P:SRP-dependent cotranslational protein targeting to membrane"/>
    <property type="evidence" value="ECO:0007669"/>
    <property type="project" value="InterPro"/>
</dbReference>
<dbReference type="SUPFAM" id="SSF47364">
    <property type="entry name" value="Domain of the SRP/SRP receptor G-proteins"/>
    <property type="match status" value="1"/>
</dbReference>
<evidence type="ECO:0000313" key="10">
    <source>
        <dbReference type="EMBL" id="URZ11613.1"/>
    </source>
</evidence>
<organism evidence="10 11">
    <name type="scientific">Clostridium felsineum</name>
    <dbReference type="NCBI Taxonomy" id="36839"/>
    <lineage>
        <taxon>Bacteria</taxon>
        <taxon>Bacillati</taxon>
        <taxon>Bacillota</taxon>
        <taxon>Clostridia</taxon>
        <taxon>Eubacteriales</taxon>
        <taxon>Clostridiaceae</taxon>
        <taxon>Clostridium</taxon>
    </lineage>
</organism>
<dbReference type="Pfam" id="PF02881">
    <property type="entry name" value="SRP54_N"/>
    <property type="match status" value="1"/>
</dbReference>
<dbReference type="InterPro" id="IPR003593">
    <property type="entry name" value="AAA+_ATPase"/>
</dbReference>
<dbReference type="SMART" id="SM00962">
    <property type="entry name" value="SRP54"/>
    <property type="match status" value="1"/>
</dbReference>
<dbReference type="NCBIfam" id="TIGR00064">
    <property type="entry name" value="ftsY"/>
    <property type="match status" value="1"/>
</dbReference>
<dbReference type="GO" id="GO:0005737">
    <property type="term" value="C:cytoplasm"/>
    <property type="evidence" value="ECO:0007669"/>
    <property type="project" value="UniProtKB-SubCell"/>
</dbReference>
<comment type="catalytic activity">
    <reaction evidence="8 9">
        <text>GTP + H2O = GDP + phosphate + H(+)</text>
        <dbReference type="Rhea" id="RHEA:19669"/>
        <dbReference type="ChEBI" id="CHEBI:15377"/>
        <dbReference type="ChEBI" id="CHEBI:15378"/>
        <dbReference type="ChEBI" id="CHEBI:37565"/>
        <dbReference type="ChEBI" id="CHEBI:43474"/>
        <dbReference type="ChEBI" id="CHEBI:58189"/>
        <dbReference type="EC" id="3.6.5.4"/>
    </reaction>
</comment>
<dbReference type="PANTHER" id="PTHR43134">
    <property type="entry name" value="SIGNAL RECOGNITION PARTICLE RECEPTOR SUBUNIT ALPHA"/>
    <property type="match status" value="1"/>
</dbReference>
<dbReference type="CDD" id="cd17874">
    <property type="entry name" value="FtsY"/>
    <property type="match status" value="1"/>
</dbReference>
<keyword evidence="5 9" id="KW-0342">GTP-binding</keyword>
<comment type="subunit">
    <text evidence="9">Part of the signal recognition particle protein translocation system, which is composed of SRP and FtsY.</text>
</comment>
<dbReference type="RefSeq" id="WP_077833794.1">
    <property type="nucleotide sequence ID" value="NZ_CP096983.1"/>
</dbReference>
<feature type="binding site" evidence="9">
    <location>
        <begin position="192"/>
        <end position="196"/>
    </location>
    <ligand>
        <name>GTP</name>
        <dbReference type="ChEBI" id="CHEBI:37565"/>
    </ligand>
</feature>
<reference evidence="10 11" key="1">
    <citation type="submission" date="2022-04" db="EMBL/GenBank/DDBJ databases">
        <title>Genome sequence of C. roseum typestrain.</title>
        <authorList>
            <person name="Poehlein A."/>
            <person name="Schoch T."/>
            <person name="Duerre P."/>
            <person name="Daniel R."/>
        </authorList>
    </citation>
    <scope>NUCLEOTIDE SEQUENCE [LARGE SCALE GENOMIC DNA]</scope>
    <source>
        <strain evidence="10 11">DSM 7320</strain>
    </source>
</reference>
<dbReference type="FunFam" id="3.40.50.300:FF:000053">
    <property type="entry name" value="Signal recognition particle receptor FtsY"/>
    <property type="match status" value="1"/>
</dbReference>
<dbReference type="InterPro" id="IPR004390">
    <property type="entry name" value="SR_rcpt_FtsY"/>
</dbReference>
<dbReference type="InterPro" id="IPR027417">
    <property type="entry name" value="P-loop_NTPase"/>
</dbReference>
<evidence type="ECO:0000256" key="4">
    <source>
        <dbReference type="ARBA" id="ARBA00022801"/>
    </source>
</evidence>
<dbReference type="SUPFAM" id="SSF52540">
    <property type="entry name" value="P-loop containing nucleoside triphosphate hydrolases"/>
    <property type="match status" value="1"/>
</dbReference>
<feature type="binding site" evidence="9">
    <location>
        <begin position="110"/>
        <end position="117"/>
    </location>
    <ligand>
        <name>GTP</name>
        <dbReference type="ChEBI" id="CHEBI:37565"/>
    </ligand>
</feature>
<dbReference type="InterPro" id="IPR042101">
    <property type="entry name" value="SRP54_N_sf"/>
</dbReference>
<evidence type="ECO:0000256" key="7">
    <source>
        <dbReference type="ARBA" id="ARBA00023170"/>
    </source>
</evidence>
<dbReference type="EC" id="3.6.5.4" evidence="9"/>
<sequence length="303" mass="33289">MLGNFFDKLKNGLSKTKSNLTNKISDILTATVTIDDDLYDELEEILITSDIGVETSLYIIEKLKEKIKENKVKDPSLVKDCLKEVIKDILGDEKGNLMPKEVPETILVVGVNGVGKTTSIGKISSRLKEQKLKVIIAAADTFRAAAIDQLEVWSKRADVDLIKHQEGSDPAAVVFDAIEAAKARNADVLICDTAGRLHNKKNLMNELEKINRIIDREFSQSGRRTLLALDATTGQNAVIQAKQFMEVCKVDGIILTKLDGTAKGGIVISIKHQLNIPVEFVGVGEGIDDLQEFNPSDFVEALF</sequence>
<proteinExistence type="inferred from homology"/>
<dbReference type="PANTHER" id="PTHR43134:SF1">
    <property type="entry name" value="SIGNAL RECOGNITION PARTICLE RECEPTOR SUBUNIT ALPHA"/>
    <property type="match status" value="1"/>
</dbReference>
<dbReference type="InterPro" id="IPR013822">
    <property type="entry name" value="Signal_recog_particl_SRP54_hlx"/>
</dbReference>
<dbReference type="FunFam" id="1.20.120.140:FF:000008">
    <property type="entry name" value="Signal recognition particle receptor FtsY"/>
    <property type="match status" value="1"/>
</dbReference>
<keyword evidence="6 9" id="KW-0472">Membrane</keyword>
<dbReference type="STRING" id="84029.CROST_03630"/>
<dbReference type="GO" id="GO:0005047">
    <property type="term" value="F:signal recognition particle binding"/>
    <property type="evidence" value="ECO:0007669"/>
    <property type="project" value="TreeGrafter"/>
</dbReference>
<dbReference type="SMART" id="SM00963">
    <property type="entry name" value="SRP54_N"/>
    <property type="match status" value="1"/>
</dbReference>
<evidence type="ECO:0000256" key="8">
    <source>
        <dbReference type="ARBA" id="ARBA00048027"/>
    </source>
</evidence>
<comment type="subcellular location">
    <subcellularLocation>
        <location evidence="9">Cell membrane</location>
        <topology evidence="9">Peripheral membrane protein</topology>
        <orientation evidence="9">Cytoplasmic side</orientation>
    </subcellularLocation>
    <subcellularLocation>
        <location evidence="9">Cytoplasm</location>
    </subcellularLocation>
</comment>
<dbReference type="HAMAP" id="MF_00920">
    <property type="entry name" value="FtsY"/>
    <property type="match status" value="1"/>
</dbReference>
<dbReference type="Gene3D" id="1.20.120.140">
    <property type="entry name" value="Signal recognition particle SRP54, nucleotide-binding domain"/>
    <property type="match status" value="1"/>
</dbReference>
<dbReference type="PROSITE" id="PS00300">
    <property type="entry name" value="SRP54"/>
    <property type="match status" value="1"/>
</dbReference>
<evidence type="ECO:0000256" key="9">
    <source>
        <dbReference type="HAMAP-Rule" id="MF_00920"/>
    </source>
</evidence>
<evidence type="ECO:0000313" key="11">
    <source>
        <dbReference type="Proteomes" id="UP000190951"/>
    </source>
</evidence>
<evidence type="ECO:0000256" key="1">
    <source>
        <dbReference type="ARBA" id="ARBA00022475"/>
    </source>
</evidence>
<dbReference type="Gene3D" id="3.40.50.300">
    <property type="entry name" value="P-loop containing nucleotide triphosphate hydrolases"/>
    <property type="match status" value="1"/>
</dbReference>
<dbReference type="GO" id="GO:0005886">
    <property type="term" value="C:plasma membrane"/>
    <property type="evidence" value="ECO:0007669"/>
    <property type="project" value="UniProtKB-SubCell"/>
</dbReference>
<protein>
    <recommendedName>
        <fullName evidence="9">Signal recognition particle receptor FtsY</fullName>
        <shortName evidence="9">SRP receptor</shortName>
        <ecNumber evidence="9">3.6.5.4</ecNumber>
    </recommendedName>
</protein>
<evidence type="ECO:0000256" key="3">
    <source>
        <dbReference type="ARBA" id="ARBA00022741"/>
    </source>
</evidence>
<comment type="similarity">
    <text evidence="9">Belongs to the GTP-binding SRP family. FtsY subfamily.</text>
</comment>
<keyword evidence="1 9" id="KW-1003">Cell membrane</keyword>
<dbReference type="InterPro" id="IPR036225">
    <property type="entry name" value="SRP/SRP_N"/>
</dbReference>
<keyword evidence="7 9" id="KW-0675">Receptor</keyword>
<keyword evidence="3 9" id="KW-0547">Nucleotide-binding</keyword>